<evidence type="ECO:0000313" key="8">
    <source>
        <dbReference type="Proteomes" id="UP001420932"/>
    </source>
</evidence>
<name>A0AAP0HBU2_9MAGN</name>
<dbReference type="PANTHER" id="PTHR12555">
    <property type="entry name" value="UBIQUITIN FUSION DEGRADATON PROTEIN 1"/>
    <property type="match status" value="1"/>
</dbReference>
<dbReference type="AlphaFoldDB" id="A0AAP0HBU2"/>
<keyword evidence="2" id="KW-0833">Ubl conjugation pathway</keyword>
<dbReference type="PANTHER" id="PTHR12555:SF27">
    <property type="entry name" value="UBIQUITIN FUSION DEGRADATION UFD1 FAMILY PROTEIN"/>
    <property type="match status" value="1"/>
</dbReference>
<dbReference type="InterPro" id="IPR055418">
    <property type="entry name" value="UFD1_N2"/>
</dbReference>
<evidence type="ECO:0000259" key="6">
    <source>
        <dbReference type="Pfam" id="PF24842"/>
    </source>
</evidence>
<dbReference type="InterPro" id="IPR004854">
    <property type="entry name" value="Ufd1-like"/>
</dbReference>
<feature type="domain" description="Ubiquitin fusion degradation protein UFD1 N-terminal subdomain 2" evidence="6">
    <location>
        <begin position="253"/>
        <end position="326"/>
    </location>
</feature>
<dbReference type="EMBL" id="JBBNAF010000019">
    <property type="protein sequence ID" value="KAK9082498.1"/>
    <property type="molecule type" value="Genomic_DNA"/>
</dbReference>
<dbReference type="GO" id="GO:0006511">
    <property type="term" value="P:ubiquitin-dependent protein catabolic process"/>
    <property type="evidence" value="ECO:0007669"/>
    <property type="project" value="InterPro"/>
</dbReference>
<evidence type="ECO:0000259" key="4">
    <source>
        <dbReference type="Pfam" id="PF03152"/>
    </source>
</evidence>
<dbReference type="Gene3D" id="2.40.40.50">
    <property type="entry name" value="Ubiquitin fusion degradation protein UFD1, N-terminal domain"/>
    <property type="match status" value="1"/>
</dbReference>
<dbReference type="InterPro" id="IPR055417">
    <property type="entry name" value="UFD1_N1"/>
</dbReference>
<reference evidence="7 8" key="1">
    <citation type="submission" date="2024-01" db="EMBL/GenBank/DDBJ databases">
        <title>Genome assemblies of Stephania.</title>
        <authorList>
            <person name="Yang L."/>
        </authorList>
    </citation>
    <scope>NUCLEOTIDE SEQUENCE [LARGE SCALE GENOMIC DNA]</scope>
    <source>
        <strain evidence="7">YNDBR</strain>
        <tissue evidence="7">Leaf</tissue>
    </source>
</reference>
<dbReference type="Pfam" id="PF21366">
    <property type="entry name" value="TRAFD1-XIAF1_ZnF"/>
    <property type="match status" value="1"/>
</dbReference>
<evidence type="ECO:0000256" key="2">
    <source>
        <dbReference type="ARBA" id="ARBA00022786"/>
    </source>
</evidence>
<dbReference type="GO" id="GO:0034098">
    <property type="term" value="C:VCP-NPL4-UFD1 AAA ATPase complex"/>
    <property type="evidence" value="ECO:0007669"/>
    <property type="project" value="TreeGrafter"/>
</dbReference>
<dbReference type="Gene3D" id="2.60.120.380">
    <property type="match status" value="1"/>
</dbReference>
<comment type="caution">
    <text evidence="7">The sequence shown here is derived from an EMBL/GenBank/DDBJ whole genome shotgun (WGS) entry which is preliminary data.</text>
</comment>
<dbReference type="Proteomes" id="UP001420932">
    <property type="component" value="Unassembled WGS sequence"/>
</dbReference>
<dbReference type="GO" id="GO:0031593">
    <property type="term" value="F:polyubiquitin modification-dependent protein binding"/>
    <property type="evidence" value="ECO:0007669"/>
    <property type="project" value="TreeGrafter"/>
</dbReference>
<sequence>MDFELRLARSKLEREQKERKERAKQKLERERKAKQEAVRQREAIEVAQRTRRLDALQAQIKLTQTNLGLRLGKYQSKAQGHESLLISSQTISIQSYFTSCVLAHNTLISKTSLFVSWKQLWGTGYHCHDADQLTEENLIAGNGIMFYSILEAVPGQGFGDKIKLPPSCFTELSNQGALDKGPMYFRLSKVYQDGPADSVLTEHQNQEVTHSGVLEFTAPNGTVELPPHVWNNLFPDAPVGVPLVEVRYVRLPKGTYAKLQPDGRGFSDIPNHKAVLETSLRNNATLSQGDVIAIKHGELSYNLRVLELKPSSSVSVLETDIEVDVVGAESSSDWTDNHVLKPLEIGKAESGLVEEGKYIYYKFSVDGDVSSIIASEDAHIEIKLEAGEGGDTDLYVSKHPVLFPNQHQHEWSSHDVGSKVLILSPKAQCLDGAYSIGVFGFKGTTKYQISIAVHGNSGHYINEQPSSSSSAMEAGSVECQNCRRYIPSRTIALHEAYCSRHNVVCEHAGCKVVLRREEAANHVHCKKCGRAFQQQEMEKHMKVFHEPLHCACGVILEKEEMVQHQSSSCSLRLVVCRFCGDMVQAGSSASDARDRLRGLSEHESQCGSRTAPCDSCGRAVMLKEMDIHRIAVHSQN</sequence>
<evidence type="ECO:0000313" key="7">
    <source>
        <dbReference type="EMBL" id="KAK9082498.1"/>
    </source>
</evidence>
<evidence type="ECO:0000259" key="5">
    <source>
        <dbReference type="Pfam" id="PF21366"/>
    </source>
</evidence>
<comment type="similarity">
    <text evidence="1">Belongs to the UFD1 family.</text>
</comment>
<evidence type="ECO:0000256" key="3">
    <source>
        <dbReference type="SAM" id="MobiDB-lite"/>
    </source>
</evidence>
<organism evidence="7 8">
    <name type="scientific">Stephania yunnanensis</name>
    <dbReference type="NCBI Taxonomy" id="152371"/>
    <lineage>
        <taxon>Eukaryota</taxon>
        <taxon>Viridiplantae</taxon>
        <taxon>Streptophyta</taxon>
        <taxon>Embryophyta</taxon>
        <taxon>Tracheophyta</taxon>
        <taxon>Spermatophyta</taxon>
        <taxon>Magnoliopsida</taxon>
        <taxon>Ranunculales</taxon>
        <taxon>Menispermaceae</taxon>
        <taxon>Menispermoideae</taxon>
        <taxon>Cissampelideae</taxon>
        <taxon>Stephania</taxon>
    </lineage>
</organism>
<feature type="domain" description="TRAFD1/XAF1 zinc finger" evidence="5">
    <location>
        <begin position="599"/>
        <end position="628"/>
    </location>
</feature>
<dbReference type="InterPro" id="IPR013083">
    <property type="entry name" value="Znf_RING/FYVE/PHD"/>
</dbReference>
<feature type="region of interest" description="Disordered" evidence="3">
    <location>
        <begin position="1"/>
        <end position="36"/>
    </location>
</feature>
<dbReference type="Pfam" id="PF23580">
    <property type="entry name" value="Znf_XAF1_N"/>
    <property type="match status" value="1"/>
</dbReference>
<feature type="domain" description="Ubiquitin fusion degradation protein UFD1 N-terminal subdomain 1" evidence="4">
    <location>
        <begin position="158"/>
        <end position="252"/>
    </location>
</feature>
<dbReference type="GO" id="GO:0036503">
    <property type="term" value="P:ERAD pathway"/>
    <property type="evidence" value="ECO:0007669"/>
    <property type="project" value="TreeGrafter"/>
</dbReference>
<dbReference type="Gene3D" id="3.30.40.10">
    <property type="entry name" value="Zinc/RING finger domain, C3HC4 (zinc finger)"/>
    <property type="match status" value="1"/>
</dbReference>
<dbReference type="Pfam" id="PF03152">
    <property type="entry name" value="UFD1_N1"/>
    <property type="match status" value="1"/>
</dbReference>
<protein>
    <submittedName>
        <fullName evidence="7">Uncharacterized protein</fullName>
    </submittedName>
</protein>
<dbReference type="InterPro" id="IPR042299">
    <property type="entry name" value="Ufd1-like_Nn"/>
</dbReference>
<dbReference type="InterPro" id="IPR049439">
    <property type="entry name" value="TRAFD1-XIAF1_Znf"/>
</dbReference>
<dbReference type="Gene3D" id="3.10.330.10">
    <property type="match status" value="1"/>
</dbReference>
<dbReference type="Pfam" id="PF24842">
    <property type="entry name" value="UFD1_N2"/>
    <property type="match status" value="1"/>
</dbReference>
<keyword evidence="8" id="KW-1185">Reference proteome</keyword>
<accession>A0AAP0HBU2</accession>
<evidence type="ECO:0000256" key="1">
    <source>
        <dbReference type="ARBA" id="ARBA00006043"/>
    </source>
</evidence>
<proteinExistence type="inferred from homology"/>
<gene>
    <name evidence="7" type="ORF">Syun_031819</name>
</gene>